<keyword evidence="1" id="KW-0812">Transmembrane</keyword>
<organism evidence="2 3">
    <name type="scientific">Nonomuraea longicatena</name>
    <dbReference type="NCBI Taxonomy" id="83682"/>
    <lineage>
        <taxon>Bacteria</taxon>
        <taxon>Bacillati</taxon>
        <taxon>Actinomycetota</taxon>
        <taxon>Actinomycetes</taxon>
        <taxon>Streptosporangiales</taxon>
        <taxon>Streptosporangiaceae</taxon>
        <taxon>Nonomuraea</taxon>
    </lineage>
</organism>
<dbReference type="Proteomes" id="UP001501578">
    <property type="component" value="Unassembled WGS sequence"/>
</dbReference>
<evidence type="ECO:0000256" key="1">
    <source>
        <dbReference type="SAM" id="Phobius"/>
    </source>
</evidence>
<feature type="transmembrane region" description="Helical" evidence="1">
    <location>
        <begin position="28"/>
        <end position="53"/>
    </location>
</feature>
<name>A0ABN1PG05_9ACTN</name>
<proteinExistence type="predicted"/>
<keyword evidence="1" id="KW-1133">Transmembrane helix</keyword>
<dbReference type="EMBL" id="BAAAHQ010000013">
    <property type="protein sequence ID" value="GAA0927494.1"/>
    <property type="molecule type" value="Genomic_DNA"/>
</dbReference>
<reference evidence="2 3" key="1">
    <citation type="journal article" date="2019" name="Int. J. Syst. Evol. Microbiol.">
        <title>The Global Catalogue of Microorganisms (GCM) 10K type strain sequencing project: providing services to taxonomists for standard genome sequencing and annotation.</title>
        <authorList>
            <consortium name="The Broad Institute Genomics Platform"/>
            <consortium name="The Broad Institute Genome Sequencing Center for Infectious Disease"/>
            <person name="Wu L."/>
            <person name="Ma J."/>
        </authorList>
    </citation>
    <scope>NUCLEOTIDE SEQUENCE [LARGE SCALE GENOMIC DNA]</scope>
    <source>
        <strain evidence="2 3">JCM 11136</strain>
    </source>
</reference>
<keyword evidence="1" id="KW-0472">Membrane</keyword>
<gene>
    <name evidence="2" type="ORF">GCM10009560_30090</name>
</gene>
<comment type="caution">
    <text evidence="2">The sequence shown here is derived from an EMBL/GenBank/DDBJ whole genome shotgun (WGS) entry which is preliminary data.</text>
</comment>
<keyword evidence="3" id="KW-1185">Reference proteome</keyword>
<evidence type="ECO:0000313" key="2">
    <source>
        <dbReference type="EMBL" id="GAA0927494.1"/>
    </source>
</evidence>
<sequence>MSDPQDLDLDDIPDFNPKRVKRAVRRGLVKTAAIVLAALVVAAGVLVGVPMLIQQSGDRQERMMDVLGTAFQLYNPSYQITELWCCDVTPWSLSIEVGARPLQAIGGFEVNPAARYTITQDLFGRVGRLPLGNSGATTLTRALMMVGRDPVNKKRDQELLAGLPQNLRTLAVVEFTKPMTADELAAFGKGVNACPDRLVMESRPGSVPITWGYGMWSKGMVKQKSRYCYDSPPTTVAAFRAWRGILRDEDGSDLRHFDLTLARIEAAAQKGLMYAYVDETATVAELRKAAADPRVKTVRVADATFDVVRF</sequence>
<accession>A0ABN1PG05</accession>
<dbReference type="RefSeq" id="WP_343950457.1">
    <property type="nucleotide sequence ID" value="NZ_BAAAHQ010000013.1"/>
</dbReference>
<evidence type="ECO:0000313" key="3">
    <source>
        <dbReference type="Proteomes" id="UP001501578"/>
    </source>
</evidence>
<protein>
    <submittedName>
        <fullName evidence="2">Uncharacterized protein</fullName>
    </submittedName>
</protein>